<dbReference type="Proteomes" id="UP000594263">
    <property type="component" value="Unplaced"/>
</dbReference>
<dbReference type="InterPro" id="IPR013783">
    <property type="entry name" value="Ig-like_fold"/>
</dbReference>
<evidence type="ECO:0000313" key="6">
    <source>
        <dbReference type="EnsemblPlants" id="Kaladp0018s0247.1.v1.1"/>
    </source>
</evidence>
<evidence type="ECO:0000256" key="4">
    <source>
        <dbReference type="SAM" id="SignalP"/>
    </source>
</evidence>
<dbReference type="SMART" id="SM01217">
    <property type="entry name" value="Fn3_like"/>
    <property type="match status" value="1"/>
</dbReference>
<dbReference type="GO" id="GO:0031222">
    <property type="term" value="P:arabinan catabolic process"/>
    <property type="evidence" value="ECO:0007669"/>
    <property type="project" value="TreeGrafter"/>
</dbReference>
<dbReference type="SUPFAM" id="SSF52279">
    <property type="entry name" value="Beta-D-glucan exohydrolase, C-terminal domain"/>
    <property type="match status" value="1"/>
</dbReference>
<dbReference type="FunFam" id="3.20.20.300:FF:000010">
    <property type="entry name" value="Putative beta-D-xylosidase 5"/>
    <property type="match status" value="1"/>
</dbReference>
<dbReference type="InterPro" id="IPR017853">
    <property type="entry name" value="GH"/>
</dbReference>
<keyword evidence="7" id="KW-1185">Reference proteome</keyword>
<dbReference type="PANTHER" id="PTHR42721">
    <property type="entry name" value="SUGAR HYDROLASE-RELATED"/>
    <property type="match status" value="1"/>
</dbReference>
<dbReference type="Gene3D" id="3.40.50.1700">
    <property type="entry name" value="Glycoside hydrolase family 3 C-terminal domain"/>
    <property type="match status" value="1"/>
</dbReference>
<dbReference type="InterPro" id="IPR036962">
    <property type="entry name" value="Glyco_hydro_3_N_sf"/>
</dbReference>
<evidence type="ECO:0000256" key="3">
    <source>
        <dbReference type="ARBA" id="ARBA00023295"/>
    </source>
</evidence>
<keyword evidence="2" id="KW-0378">Hydrolase</keyword>
<dbReference type="AlphaFoldDB" id="A0A7N0ZR99"/>
<feature type="chain" id="PRO_5029586781" description="Fibronectin type III-like domain-containing protein" evidence="4">
    <location>
        <begin position="25"/>
        <end position="810"/>
    </location>
</feature>
<evidence type="ECO:0000256" key="1">
    <source>
        <dbReference type="ARBA" id="ARBA00022729"/>
    </source>
</evidence>
<keyword evidence="1 4" id="KW-0732">Signal</keyword>
<dbReference type="InterPro" id="IPR044993">
    <property type="entry name" value="BXL"/>
</dbReference>
<evidence type="ECO:0000256" key="2">
    <source>
        <dbReference type="ARBA" id="ARBA00022801"/>
    </source>
</evidence>
<reference evidence="6" key="1">
    <citation type="submission" date="2021-01" db="UniProtKB">
        <authorList>
            <consortium name="EnsemblPlants"/>
        </authorList>
    </citation>
    <scope>IDENTIFICATION</scope>
</reference>
<evidence type="ECO:0000259" key="5">
    <source>
        <dbReference type="SMART" id="SM01217"/>
    </source>
</evidence>
<accession>A0A7N0ZR99</accession>
<dbReference type="SUPFAM" id="SSF51445">
    <property type="entry name" value="(Trans)glycosidases"/>
    <property type="match status" value="1"/>
</dbReference>
<dbReference type="Pfam" id="PF14310">
    <property type="entry name" value="Fn3-like"/>
    <property type="match status" value="1"/>
</dbReference>
<dbReference type="InterPro" id="IPR001764">
    <property type="entry name" value="Glyco_hydro_3_N"/>
</dbReference>
<dbReference type="InterPro" id="IPR002772">
    <property type="entry name" value="Glyco_hydro_3_C"/>
</dbReference>
<dbReference type="EnsemblPlants" id="Kaladp0018s0247.1.v1.1">
    <property type="protein sequence ID" value="Kaladp0018s0247.1.v1.1"/>
    <property type="gene ID" value="Kaladp0018s0247.v1.1"/>
</dbReference>
<dbReference type="FunFam" id="3.40.50.1700:FF:000001">
    <property type="entry name" value="probable beta-D-xylosidase 2"/>
    <property type="match status" value="1"/>
</dbReference>
<keyword evidence="3" id="KW-0326">Glycosidase</keyword>
<dbReference type="Pfam" id="PF00933">
    <property type="entry name" value="Glyco_hydro_3"/>
    <property type="match status" value="1"/>
</dbReference>
<sequence length="810" mass="89508">MASSANSFLLFISIFFVIFTVSFAARHHADPHTISTPNLNVNGNHNYSIVCDETKFLQLGVEMKTLGYCDKSLSYQVRAKDLVDRMTLREKVQQLGNTAPGVPRLGLPKYEWWSEALHGVSHVGPGVFFDESVPGATSFPTVILSTAAFNETLWKKIGEAVSTEGRAMYNLGHAGLTYWSPVINVVRDPRWGRTTETPGEDPYVVGVFAKDYVRGLQDVEGTENVTDLNSRPLKVSSCCKHFAAYDVDQWMSVDRFHFDAEVRDQDMKETFLKPFEMCVKEGDVSSVMCSYNRVNKIPACADVELLKNTIRGKWNLHGYIVSDCDSIDVMVTGHKWLGDTLEEASAQVMIAGMDLDCGWSYDRSLANAVHQGKVSEKTLDESLINLFVVLMRLGFFDDTTQFAYLGKSDICSEEHIELATDAARQGIVLLKNNATLPLSPSKYKKFALVGPHANATVDMIGNYAGIPCRYTSPLKAFQDIEDIEVTYAEGCDVLCQNDTFIFKAMQAAKSADVTILFVGTNLSIEAEGRDRVDLLLPGYQKQLVDQVSLASRGPVILVVLSAGGVDINFAKGIENIRGVIWAGQPGEQGGKAIADVIFGKYNPGGRLPVTWHQADYVDQLPLTSMPLRPIRALGYPGRTYKFFNGPVVYPFGYGLSYTTFTYSLAGSTTQATVNINQSQYQHCRNLPYSSDSLNPKPNCPALNIDDLKCDETFDYQVNVKNTGDRDGSEIVIVYSKPPAGIKDTHIKQVVGFDRVFVRAGETQVVKFTLNVCKSLGLFDETGYHVLPQGMHIITAGDGQVPYQVNVRFSN</sequence>
<dbReference type="GO" id="GO:0045493">
    <property type="term" value="P:xylan catabolic process"/>
    <property type="evidence" value="ECO:0007669"/>
    <property type="project" value="InterPro"/>
</dbReference>
<name>A0A7N0ZR99_KALFE</name>
<dbReference type="Pfam" id="PF01915">
    <property type="entry name" value="Glyco_hydro_3_C"/>
    <property type="match status" value="1"/>
</dbReference>
<dbReference type="Gene3D" id="2.60.40.10">
    <property type="entry name" value="Immunoglobulins"/>
    <property type="match status" value="1"/>
</dbReference>
<evidence type="ECO:0000313" key="7">
    <source>
        <dbReference type="Proteomes" id="UP000594263"/>
    </source>
</evidence>
<proteinExistence type="predicted"/>
<dbReference type="OMA" id="DIWQYHN"/>
<dbReference type="Gene3D" id="3.20.20.300">
    <property type="entry name" value="Glycoside hydrolase, family 3, N-terminal domain"/>
    <property type="match status" value="1"/>
</dbReference>
<dbReference type="GO" id="GO:0046556">
    <property type="term" value="F:alpha-L-arabinofuranosidase activity"/>
    <property type="evidence" value="ECO:0007669"/>
    <property type="project" value="TreeGrafter"/>
</dbReference>
<dbReference type="Gramene" id="Kaladp0018s0247.1.v1.1">
    <property type="protein sequence ID" value="Kaladp0018s0247.1.v1.1"/>
    <property type="gene ID" value="Kaladp0018s0247.v1.1"/>
</dbReference>
<dbReference type="InterPro" id="IPR036881">
    <property type="entry name" value="Glyco_hydro_3_C_sf"/>
</dbReference>
<dbReference type="InterPro" id="IPR026891">
    <property type="entry name" value="Fn3-like"/>
</dbReference>
<organism evidence="6 7">
    <name type="scientific">Kalanchoe fedtschenkoi</name>
    <name type="common">Lavender scallops</name>
    <name type="synonym">South American air plant</name>
    <dbReference type="NCBI Taxonomy" id="63787"/>
    <lineage>
        <taxon>Eukaryota</taxon>
        <taxon>Viridiplantae</taxon>
        <taxon>Streptophyta</taxon>
        <taxon>Embryophyta</taxon>
        <taxon>Tracheophyta</taxon>
        <taxon>Spermatophyta</taxon>
        <taxon>Magnoliopsida</taxon>
        <taxon>eudicotyledons</taxon>
        <taxon>Gunneridae</taxon>
        <taxon>Pentapetalae</taxon>
        <taxon>Saxifragales</taxon>
        <taxon>Crassulaceae</taxon>
        <taxon>Kalanchoe</taxon>
    </lineage>
</organism>
<dbReference type="PANTHER" id="PTHR42721:SF11">
    <property type="entry name" value="BETA-D-XYLOSIDASE 5-RELATED"/>
    <property type="match status" value="1"/>
</dbReference>
<dbReference type="GO" id="GO:0009044">
    <property type="term" value="F:xylan 1,4-beta-xylosidase activity"/>
    <property type="evidence" value="ECO:0007669"/>
    <property type="project" value="InterPro"/>
</dbReference>
<feature type="signal peptide" evidence="4">
    <location>
        <begin position="1"/>
        <end position="24"/>
    </location>
</feature>
<feature type="domain" description="Fibronectin type III-like" evidence="5">
    <location>
        <begin position="729"/>
        <end position="799"/>
    </location>
</feature>
<protein>
    <recommendedName>
        <fullName evidence="5">Fibronectin type III-like domain-containing protein</fullName>
    </recommendedName>
</protein>